<accession>C5B3J4</accession>
<dbReference type="AlphaFoldDB" id="C5B3J4"/>
<proteinExistence type="predicted"/>
<sequence length="69" mass="7150">MFRLDTPTNVALAFSAAMGWPLAWVFSGPTLGLPTAALVSCRSAGSSASAAAGRSWRSRLFFSPPVSSC</sequence>
<organism evidence="1 2">
    <name type="scientific">Methylorubrum extorquens (strain ATCC 14718 / DSM 1338 / JCM 2805 / NCIMB 9133 / AM1)</name>
    <name type="common">Methylobacterium extorquens</name>
    <dbReference type="NCBI Taxonomy" id="272630"/>
    <lineage>
        <taxon>Bacteria</taxon>
        <taxon>Pseudomonadati</taxon>
        <taxon>Pseudomonadota</taxon>
        <taxon>Alphaproteobacteria</taxon>
        <taxon>Hyphomicrobiales</taxon>
        <taxon>Methylobacteriaceae</taxon>
        <taxon>Methylorubrum</taxon>
    </lineage>
</organism>
<reference evidence="1 2" key="1">
    <citation type="journal article" date="2009" name="PLoS ONE">
        <title>Methylobacterium genome sequences: a reference blueprint to investigate microbial metabolism of C1 compounds from natural and industrial sources.</title>
        <authorList>
            <person name="Vuilleumier S."/>
            <person name="Chistoserdova L."/>
            <person name="Lee M.-C."/>
            <person name="Bringel F."/>
            <person name="Lajus A."/>
            <person name="Zhou Y."/>
            <person name="Gourion B."/>
            <person name="Barbe V."/>
            <person name="Chang J."/>
            <person name="Cruveiller S."/>
            <person name="Dossat C."/>
            <person name="Gillett W."/>
            <person name="Gruffaz C."/>
            <person name="Haugen E."/>
            <person name="Hourcade E."/>
            <person name="Levy R."/>
            <person name="Mangenot S."/>
            <person name="Muller E."/>
            <person name="Nadalig T."/>
            <person name="Pagni M."/>
            <person name="Penny C."/>
            <person name="Peyraud R."/>
            <person name="Robinson D.G."/>
            <person name="Roche D."/>
            <person name="Rouy Z."/>
            <person name="Saenampechek C."/>
            <person name="Salvignol G."/>
            <person name="Vallenet D."/>
            <person name="Wu Z."/>
            <person name="Marx C.J."/>
            <person name="Vorholt J.A."/>
            <person name="Olson M.V."/>
            <person name="Kaul R."/>
            <person name="Weissenbach J."/>
            <person name="Medigue C."/>
            <person name="Lidstrom M.E."/>
        </authorList>
    </citation>
    <scope>NUCLEOTIDE SEQUENCE [LARGE SCALE GENOMIC DNA]</scope>
    <source>
        <strain evidence="2">ATCC 14718 / DSM 1338 / JCM 2805 / NCIMB 9133 / AM1</strain>
    </source>
</reference>
<name>C5B3J4_METEA</name>
<protein>
    <submittedName>
        <fullName evidence="1">Uncharacterized protein</fullName>
    </submittedName>
</protein>
<dbReference type="EMBL" id="CP001511">
    <property type="protein sequence ID" value="ACS43026.1"/>
    <property type="molecule type" value="Genomic_DNA"/>
</dbReference>
<keyword evidence="1" id="KW-0614">Plasmid</keyword>
<dbReference type="HOGENOM" id="CLU_2771125_0_0_5"/>
<dbReference type="Proteomes" id="UP000009081">
    <property type="component" value="Plasmid megaplasmid"/>
</dbReference>
<evidence type="ECO:0000313" key="2">
    <source>
        <dbReference type="Proteomes" id="UP000009081"/>
    </source>
</evidence>
<keyword evidence="2" id="KW-1185">Reference proteome</keyword>
<gene>
    <name evidence="1" type="ordered locus">MexAM1_META2p0096</name>
</gene>
<evidence type="ECO:0000313" key="1">
    <source>
        <dbReference type="EMBL" id="ACS43026.1"/>
    </source>
</evidence>
<geneLocation type="plasmid" evidence="1 2">
    <name>megaplasmid</name>
</geneLocation>
<dbReference type="KEGG" id="mea:Mex_2p0096"/>